<evidence type="ECO:0000313" key="2">
    <source>
        <dbReference type="Proteomes" id="UP000017805"/>
    </source>
</evidence>
<dbReference type="GeneID" id="97348233"/>
<gene>
    <name evidence="1" type="ORF">N288_05100</name>
</gene>
<organism evidence="1 2">
    <name type="scientific">Bacillus infantis NRRL B-14911</name>
    <dbReference type="NCBI Taxonomy" id="1367477"/>
    <lineage>
        <taxon>Bacteria</taxon>
        <taxon>Bacillati</taxon>
        <taxon>Bacillota</taxon>
        <taxon>Bacilli</taxon>
        <taxon>Bacillales</taxon>
        <taxon>Bacillaceae</taxon>
        <taxon>Bacillus</taxon>
    </lineage>
</organism>
<keyword evidence="2" id="KW-1185">Reference proteome</keyword>
<dbReference type="PATRIC" id="fig|1367477.3.peg.950"/>
<evidence type="ECO:0000313" key="1">
    <source>
        <dbReference type="EMBL" id="AGX02975.1"/>
    </source>
</evidence>
<accession>U5L6C7</accession>
<proteinExistence type="predicted"/>
<sequence>MAQKQPKTSIMEEELDLFMEELVRLKQDYEQCEDEFFKKELQADIQVLLTVINRIQGY</sequence>
<reference evidence="1 2" key="1">
    <citation type="submission" date="2013-07" db="EMBL/GenBank/DDBJ databases">
        <title>Complete genome sequence of Bacillus infantis NRRL B-14911 that has potential to induce cardiac disease by antigenic mimicry.</title>
        <authorList>
            <person name="Massilamany C."/>
            <person name="Smith T.P.L."/>
            <person name="Loy J.D."/>
            <person name="Barletta R."/>
            <person name="Reddy J."/>
        </authorList>
    </citation>
    <scope>NUCLEOTIDE SEQUENCE [LARGE SCALE GENOMIC DNA]</scope>
    <source>
        <strain evidence="1 2">NRRL B-14911</strain>
    </source>
</reference>
<dbReference type="Proteomes" id="UP000017805">
    <property type="component" value="Chromosome"/>
</dbReference>
<dbReference type="EMBL" id="CP006643">
    <property type="protein sequence ID" value="AGX02975.1"/>
    <property type="molecule type" value="Genomic_DNA"/>
</dbReference>
<protein>
    <submittedName>
        <fullName evidence="1">Uncharacterized protein</fullName>
    </submittedName>
</protein>
<name>U5L6C7_9BACI</name>
<dbReference type="AlphaFoldDB" id="U5L6C7"/>
<dbReference type="RefSeq" id="WP_009791850.1">
    <property type="nucleotide sequence ID" value="NC_022524.1"/>
</dbReference>
<dbReference type="KEGG" id="bif:N288_05100"/>
<dbReference type="HOGENOM" id="CLU_2969792_0_0_9"/>